<feature type="compositionally biased region" description="Basic residues" evidence="1">
    <location>
        <begin position="1"/>
        <end position="12"/>
    </location>
</feature>
<gene>
    <name evidence="2" type="ORF">GB883_19085</name>
</gene>
<reference evidence="2 3" key="1">
    <citation type="submission" date="2019-10" db="EMBL/GenBank/DDBJ databases">
        <title>Georgenia wutianyii sp. nov. and Georgenia yuyongxinii sp. nov. isolated from plateau pika (Ochotona curzoniae) in the Qinghai-Tibet plateau of China.</title>
        <authorList>
            <person name="Tian Z."/>
        </authorList>
    </citation>
    <scope>NUCLEOTIDE SEQUENCE [LARGE SCALE GENOMIC DNA]</scope>
    <source>
        <strain evidence="2 3">DSM 21501</strain>
    </source>
</reference>
<organism evidence="2 3">
    <name type="scientific">Georgenia thermotolerans</name>
    <dbReference type="NCBI Taxonomy" id="527326"/>
    <lineage>
        <taxon>Bacteria</taxon>
        <taxon>Bacillati</taxon>
        <taxon>Actinomycetota</taxon>
        <taxon>Actinomycetes</taxon>
        <taxon>Micrococcales</taxon>
        <taxon>Bogoriellaceae</taxon>
        <taxon>Georgenia</taxon>
    </lineage>
</organism>
<name>A0A7J5UJN8_9MICO</name>
<evidence type="ECO:0000313" key="2">
    <source>
        <dbReference type="EMBL" id="KAE8762491.1"/>
    </source>
</evidence>
<dbReference type="AlphaFoldDB" id="A0A7J5UJN8"/>
<keyword evidence="3" id="KW-1185">Reference proteome</keyword>
<dbReference type="RefSeq" id="WP_152202566.1">
    <property type="nucleotide sequence ID" value="NZ_VUKF01000015.1"/>
</dbReference>
<proteinExistence type="predicted"/>
<evidence type="ECO:0000256" key="1">
    <source>
        <dbReference type="SAM" id="MobiDB-lite"/>
    </source>
</evidence>
<dbReference type="EMBL" id="WHJE01000163">
    <property type="protein sequence ID" value="KAE8762491.1"/>
    <property type="molecule type" value="Genomic_DNA"/>
</dbReference>
<protein>
    <submittedName>
        <fullName evidence="2">Uncharacterized protein</fullName>
    </submittedName>
</protein>
<dbReference type="Proteomes" id="UP000451860">
    <property type="component" value="Unassembled WGS sequence"/>
</dbReference>
<sequence length="541" mass="59250">MSPKSRGRKRKPDRSGPTRRAPRRRDDEGKLVTLLGGQVLEAGADPLEAELALAANLGELLAAPWGEEDADAPWGGLVETCARLATPEALAVALVLAELLPQPELRDRAARVAAELEATLPPPPWSETLGTARLVRCLQAADVFGDQASLLLEFDRVAPVGRHGLMVQLDFNGPGVWTESAFLVEDVTEARARLHEHAAASNGITEVEEVSPGRAHDLAAAGLARALAMQREDVAWRGPDEDFWSTWPIVAARLRTFGGDGDADAPAVPAAEIGALVEEFLGAPEARRLAADREAVRDWAEEFARAGNQCGGRPLRVGPGLTELLVRRHAAELDPEQLDAFGLALMGWNDWAARRLGLPTYAVDVLLEATDRLLSVAPGLASEDGPWPEEDWGDELGDEPEDLWDATHIPGTVPPDTEAERRRFAMPCREATIDGERFTDLDPADQDDLMLLIVGEQPRAYQRVLNDPVSDELVDGVNPRLRVALLQVVITRLWNDEPPETWHEARRMMADGMRRREILEALAAPVAEEIWRAMQRREAED</sequence>
<comment type="caution">
    <text evidence="2">The sequence shown here is derived from an EMBL/GenBank/DDBJ whole genome shotgun (WGS) entry which is preliminary data.</text>
</comment>
<dbReference type="OrthoDB" id="5170563at2"/>
<feature type="region of interest" description="Disordered" evidence="1">
    <location>
        <begin position="1"/>
        <end position="28"/>
    </location>
</feature>
<accession>A0A7J5UJN8</accession>
<evidence type="ECO:0000313" key="3">
    <source>
        <dbReference type="Proteomes" id="UP000451860"/>
    </source>
</evidence>